<dbReference type="KEGG" id="oho:Oweho_1174"/>
<accession>G8R5D4</accession>
<gene>
    <name evidence="8" type="ordered locus">Oweho_1174</name>
</gene>
<keyword evidence="5" id="KW-0676">Redox-active center</keyword>
<dbReference type="InterPro" id="IPR050455">
    <property type="entry name" value="Tpx_Peroxidase_subfamily"/>
</dbReference>
<keyword evidence="4" id="KW-1015">Disulfide bond</keyword>
<dbReference type="PROSITE" id="PS51352">
    <property type="entry name" value="THIOREDOXIN_2"/>
    <property type="match status" value="1"/>
</dbReference>
<dbReference type="PANTHER" id="PTHR43110">
    <property type="entry name" value="THIOL PEROXIDASE"/>
    <property type="match status" value="1"/>
</dbReference>
<keyword evidence="1" id="KW-0575">Peroxidase</keyword>
<protein>
    <submittedName>
        <fullName evidence="8">Peroxiredoxin</fullName>
    </submittedName>
</protein>
<dbReference type="STRING" id="926562.Oweho_1174"/>
<dbReference type="PROSITE" id="PS01265">
    <property type="entry name" value="TPX"/>
    <property type="match status" value="1"/>
</dbReference>
<dbReference type="eggNOG" id="COG2077">
    <property type="taxonomic scope" value="Bacteria"/>
</dbReference>
<dbReference type="RefSeq" id="WP_014201539.1">
    <property type="nucleotide sequence ID" value="NC_016599.1"/>
</dbReference>
<dbReference type="NCBIfam" id="NF001808">
    <property type="entry name" value="PRK00522.1"/>
    <property type="match status" value="1"/>
</dbReference>
<dbReference type="InterPro" id="IPR013740">
    <property type="entry name" value="Redoxin"/>
</dbReference>
<sequence length="165" mass="18151">MAQITLGGKPANTSGNIPQKGDGLKDFKLVNPSMETKTLNDYKGKKLVLNIFPSVDTGICAKSVHEFNKRAGSADNTMVLNISKDLPFAQKRFCGAEGLENVEMLSDYRFNQFDEGYHTQITDGAFEGLMSRVVIVADENGTVQYSEQVPEVGQEPDYESALKHL</sequence>
<dbReference type="Gene3D" id="3.40.30.10">
    <property type="entry name" value="Glutaredoxin"/>
    <property type="match status" value="1"/>
</dbReference>
<dbReference type="AlphaFoldDB" id="G8R5D4"/>
<evidence type="ECO:0000256" key="6">
    <source>
        <dbReference type="SAM" id="MobiDB-lite"/>
    </source>
</evidence>
<dbReference type="InterPro" id="IPR002065">
    <property type="entry name" value="TPX"/>
</dbReference>
<dbReference type="PANTHER" id="PTHR43110:SF1">
    <property type="entry name" value="THIOL PEROXIDASE"/>
    <property type="match status" value="1"/>
</dbReference>
<dbReference type="InterPro" id="IPR036249">
    <property type="entry name" value="Thioredoxin-like_sf"/>
</dbReference>
<dbReference type="GO" id="GO:0008379">
    <property type="term" value="F:thioredoxin peroxidase activity"/>
    <property type="evidence" value="ECO:0007669"/>
    <property type="project" value="InterPro"/>
</dbReference>
<dbReference type="EMBL" id="CP003156">
    <property type="protein sequence ID" value="AEV32179.1"/>
    <property type="molecule type" value="Genomic_DNA"/>
</dbReference>
<keyword evidence="3" id="KW-0560">Oxidoreductase</keyword>
<dbReference type="Pfam" id="PF08534">
    <property type="entry name" value="Redoxin"/>
    <property type="match status" value="1"/>
</dbReference>
<name>G8R5D4_OWEHD</name>
<dbReference type="CDD" id="cd03014">
    <property type="entry name" value="PRX_Atyp2cys"/>
    <property type="match status" value="1"/>
</dbReference>
<reference evidence="8 9" key="1">
    <citation type="journal article" date="2012" name="Stand. Genomic Sci.">
        <title>Genome sequence of the orange-pigmented seawater bacterium Owenweeksia hongkongensis type strain (UST20020801(T)).</title>
        <authorList>
            <person name="Riedel T."/>
            <person name="Held B."/>
            <person name="Nolan M."/>
            <person name="Lucas S."/>
            <person name="Lapidus A."/>
            <person name="Tice H."/>
            <person name="Del Rio T.G."/>
            <person name="Cheng J.F."/>
            <person name="Han C."/>
            <person name="Tapia R."/>
            <person name="Goodwin L.A."/>
            <person name="Pitluck S."/>
            <person name="Liolios K."/>
            <person name="Mavromatis K."/>
            <person name="Pagani I."/>
            <person name="Ivanova N."/>
            <person name="Mikhailova N."/>
            <person name="Pati A."/>
            <person name="Chen A."/>
            <person name="Palaniappan K."/>
            <person name="Rohde M."/>
            <person name="Tindall B.J."/>
            <person name="Detter J.C."/>
            <person name="Goker M."/>
            <person name="Woyke T."/>
            <person name="Bristow J."/>
            <person name="Eisen J.A."/>
            <person name="Markowitz V."/>
            <person name="Hugenholtz P."/>
            <person name="Klenk H.P."/>
            <person name="Kyrpides N.C."/>
        </authorList>
    </citation>
    <scope>NUCLEOTIDE SEQUENCE</scope>
    <source>
        <strain evidence="9">DSM 17368 / JCM 12287 / NRRL B-23963</strain>
    </source>
</reference>
<evidence type="ECO:0000256" key="5">
    <source>
        <dbReference type="ARBA" id="ARBA00023284"/>
    </source>
</evidence>
<evidence type="ECO:0000313" key="8">
    <source>
        <dbReference type="EMBL" id="AEV32179.1"/>
    </source>
</evidence>
<dbReference type="OrthoDB" id="9781543at2"/>
<keyword evidence="9" id="KW-1185">Reference proteome</keyword>
<dbReference type="HOGENOM" id="CLU_042529_12_2_10"/>
<proteinExistence type="predicted"/>
<dbReference type="InterPro" id="IPR013766">
    <property type="entry name" value="Thioredoxin_domain"/>
</dbReference>
<dbReference type="InterPro" id="IPR018219">
    <property type="entry name" value="Tpx_CS"/>
</dbReference>
<evidence type="ECO:0000256" key="2">
    <source>
        <dbReference type="ARBA" id="ARBA00022862"/>
    </source>
</evidence>
<dbReference type="Proteomes" id="UP000005631">
    <property type="component" value="Chromosome"/>
</dbReference>
<dbReference type="SUPFAM" id="SSF52833">
    <property type="entry name" value="Thioredoxin-like"/>
    <property type="match status" value="1"/>
</dbReference>
<feature type="region of interest" description="Disordered" evidence="6">
    <location>
        <begin position="1"/>
        <end position="22"/>
    </location>
</feature>
<evidence type="ECO:0000259" key="7">
    <source>
        <dbReference type="PROSITE" id="PS51352"/>
    </source>
</evidence>
<evidence type="ECO:0000256" key="4">
    <source>
        <dbReference type="ARBA" id="ARBA00023157"/>
    </source>
</evidence>
<evidence type="ECO:0000256" key="3">
    <source>
        <dbReference type="ARBA" id="ARBA00023002"/>
    </source>
</evidence>
<evidence type="ECO:0000313" key="9">
    <source>
        <dbReference type="Proteomes" id="UP000005631"/>
    </source>
</evidence>
<keyword evidence="2" id="KW-0049">Antioxidant</keyword>
<feature type="domain" description="Thioredoxin" evidence="7">
    <location>
        <begin position="18"/>
        <end position="165"/>
    </location>
</feature>
<dbReference type="PATRIC" id="fig|926562.3.peg.1186"/>
<organism evidence="8 9">
    <name type="scientific">Owenweeksia hongkongensis (strain DSM 17368 / CIP 108786 / JCM 12287 / NRRL B-23963 / UST20020801)</name>
    <dbReference type="NCBI Taxonomy" id="926562"/>
    <lineage>
        <taxon>Bacteria</taxon>
        <taxon>Pseudomonadati</taxon>
        <taxon>Bacteroidota</taxon>
        <taxon>Flavobacteriia</taxon>
        <taxon>Flavobacteriales</taxon>
        <taxon>Owenweeksiaceae</taxon>
        <taxon>Owenweeksia</taxon>
    </lineage>
</organism>
<evidence type="ECO:0000256" key="1">
    <source>
        <dbReference type="ARBA" id="ARBA00022559"/>
    </source>
</evidence>